<comment type="cofactor">
    <cofactor evidence="1">
        <name>pyridoxal 5'-phosphate</name>
        <dbReference type="ChEBI" id="CHEBI:597326"/>
    </cofactor>
</comment>
<dbReference type="FunFam" id="3.20.10.10:FF:000002">
    <property type="entry name" value="D-alanine aminotransferase"/>
    <property type="match status" value="1"/>
</dbReference>
<accession>A0A437QZF1</accession>
<dbReference type="InterPro" id="IPR001544">
    <property type="entry name" value="Aminotrans_IV"/>
</dbReference>
<evidence type="ECO:0000313" key="15">
    <source>
        <dbReference type="Proteomes" id="UP000287447"/>
    </source>
</evidence>
<comment type="pathway">
    <text evidence="5">Amino-acid biosynthesis; L-leucine biosynthesis; L-leucine from 3-methyl-2-oxobutanoate: step 4/4.</text>
</comment>
<keyword evidence="9" id="KW-0663">Pyridoxal phosphate</keyword>
<dbReference type="Pfam" id="PF01063">
    <property type="entry name" value="Aminotran_4"/>
    <property type="match status" value="1"/>
</dbReference>
<dbReference type="PANTHER" id="PTHR42743:SF11">
    <property type="entry name" value="AMINODEOXYCHORISMATE LYASE"/>
    <property type="match status" value="1"/>
</dbReference>
<name>A0A437QZF1_9PROT</name>
<protein>
    <recommendedName>
        <fullName evidence="8">Probable branched-chain-amino-acid aminotransferase</fullName>
        <ecNumber evidence="7">2.6.1.42</ecNumber>
    </recommendedName>
</protein>
<dbReference type="OrthoDB" id="9805628at2"/>
<evidence type="ECO:0000256" key="6">
    <source>
        <dbReference type="ARBA" id="ARBA00009320"/>
    </source>
</evidence>
<evidence type="ECO:0000256" key="13">
    <source>
        <dbReference type="ARBA" id="ARBA00049229"/>
    </source>
</evidence>
<evidence type="ECO:0000256" key="7">
    <source>
        <dbReference type="ARBA" id="ARBA00013053"/>
    </source>
</evidence>
<comment type="pathway">
    <text evidence="4">Amino-acid biosynthesis; L-valine biosynthesis; L-valine from pyruvate: step 4/4.</text>
</comment>
<keyword evidence="10" id="KW-0100">Branched-chain amino acid biosynthesis</keyword>
<comment type="catalytic activity">
    <reaction evidence="11">
        <text>L-valine + 2-oxoglutarate = 3-methyl-2-oxobutanoate + L-glutamate</text>
        <dbReference type="Rhea" id="RHEA:24813"/>
        <dbReference type="ChEBI" id="CHEBI:11851"/>
        <dbReference type="ChEBI" id="CHEBI:16810"/>
        <dbReference type="ChEBI" id="CHEBI:29985"/>
        <dbReference type="ChEBI" id="CHEBI:57762"/>
        <dbReference type="EC" id="2.6.1.42"/>
    </reaction>
</comment>
<evidence type="ECO:0000256" key="8">
    <source>
        <dbReference type="ARBA" id="ARBA00014472"/>
    </source>
</evidence>
<evidence type="ECO:0000256" key="9">
    <source>
        <dbReference type="ARBA" id="ARBA00022898"/>
    </source>
</evidence>
<dbReference type="AlphaFoldDB" id="A0A437QZF1"/>
<dbReference type="Gene3D" id="3.20.10.10">
    <property type="entry name" value="D-amino Acid Aminotransferase, subunit A, domain 2"/>
    <property type="match status" value="1"/>
</dbReference>
<evidence type="ECO:0000256" key="4">
    <source>
        <dbReference type="ARBA" id="ARBA00004931"/>
    </source>
</evidence>
<reference evidence="15" key="1">
    <citation type="submission" date="2019-01" db="EMBL/GenBank/DDBJ databases">
        <title>Gri0909 isolated from a small marine red alga.</title>
        <authorList>
            <person name="Kim J."/>
            <person name="Jeong S.E."/>
            <person name="Jeon C.O."/>
        </authorList>
    </citation>
    <scope>NUCLEOTIDE SEQUENCE [LARGE SCALE GENOMIC DNA]</scope>
    <source>
        <strain evidence="15">Gri0909</strain>
    </source>
</reference>
<comment type="similarity">
    <text evidence="6">Belongs to the class-IV pyridoxal-phosphate-dependent aminotransferase family.</text>
</comment>
<dbReference type="EMBL" id="SADE01000001">
    <property type="protein sequence ID" value="RVU39841.1"/>
    <property type="molecule type" value="Genomic_DNA"/>
</dbReference>
<dbReference type="GO" id="GO:0009082">
    <property type="term" value="P:branched-chain amino acid biosynthetic process"/>
    <property type="evidence" value="ECO:0007669"/>
    <property type="project" value="UniProtKB-KW"/>
</dbReference>
<dbReference type="EC" id="2.6.1.42" evidence="7"/>
<keyword evidence="10" id="KW-0028">Amino-acid biosynthesis</keyword>
<gene>
    <name evidence="14" type="ORF">EOI86_09920</name>
</gene>
<comment type="pathway">
    <text evidence="3">Amino-acid biosynthesis; L-isoleucine biosynthesis; L-isoleucine from 2-oxobutanoate: step 4/4.</text>
</comment>
<sequence>METGSHAHHEDPRNETVRIYVNGRIVPRAEAVVSVFDSGFLLGDGVWEGIRLHNNKLAFLEEHLDRLYEGAKAIDLDIGMAPAELAKKIMDTCAANGMHSGVHIRLVVSRGLKSTPYQSPKANVGGATVVIIPEWKEAHPTAKERPMSLFTAHVRRGAPDVQDPMWNSLSKLNCIAACIQADKAGADEALMLDPHGFVATCNSTHFFIVRKGELWTSTGKYCLKGITRGNIIELAHRNAVPVYQKDFSLTEVYGAEEAFVTGTFAGVMPVGTVDGRQIGDGGRGQMTARLQSLYADLIQQECPAD</sequence>
<comment type="catalytic activity">
    <reaction evidence="12">
        <text>L-isoleucine + 2-oxoglutarate = (S)-3-methyl-2-oxopentanoate + L-glutamate</text>
        <dbReference type="Rhea" id="RHEA:24801"/>
        <dbReference type="ChEBI" id="CHEBI:16810"/>
        <dbReference type="ChEBI" id="CHEBI:29985"/>
        <dbReference type="ChEBI" id="CHEBI:35146"/>
        <dbReference type="ChEBI" id="CHEBI:58045"/>
        <dbReference type="EC" id="2.6.1.42"/>
    </reaction>
</comment>
<dbReference type="InterPro" id="IPR043131">
    <property type="entry name" value="BCAT-like_N"/>
</dbReference>
<dbReference type="SUPFAM" id="SSF56752">
    <property type="entry name" value="D-aminoacid aminotransferase-like PLP-dependent enzymes"/>
    <property type="match status" value="1"/>
</dbReference>
<keyword evidence="15" id="KW-1185">Reference proteome</keyword>
<proteinExistence type="inferred from homology"/>
<evidence type="ECO:0000256" key="10">
    <source>
        <dbReference type="ARBA" id="ARBA00023304"/>
    </source>
</evidence>
<evidence type="ECO:0000256" key="11">
    <source>
        <dbReference type="ARBA" id="ARBA00048212"/>
    </source>
</evidence>
<dbReference type="PANTHER" id="PTHR42743">
    <property type="entry name" value="AMINO-ACID AMINOTRANSFERASE"/>
    <property type="match status" value="1"/>
</dbReference>
<evidence type="ECO:0000256" key="3">
    <source>
        <dbReference type="ARBA" id="ARBA00004824"/>
    </source>
</evidence>
<dbReference type="InterPro" id="IPR050571">
    <property type="entry name" value="Class-IV_PLP-Dep_Aminotrnsfr"/>
</dbReference>
<dbReference type="GO" id="GO:0008652">
    <property type="term" value="P:amino acid biosynthetic process"/>
    <property type="evidence" value="ECO:0007669"/>
    <property type="project" value="UniProtKB-ARBA"/>
</dbReference>
<dbReference type="InterPro" id="IPR043132">
    <property type="entry name" value="BCAT-like_C"/>
</dbReference>
<organism evidence="14 15">
    <name type="scientific">Hwanghaeella grinnelliae</name>
    <dbReference type="NCBI Taxonomy" id="2500179"/>
    <lineage>
        <taxon>Bacteria</taxon>
        <taxon>Pseudomonadati</taxon>
        <taxon>Pseudomonadota</taxon>
        <taxon>Alphaproteobacteria</taxon>
        <taxon>Rhodospirillales</taxon>
        <taxon>Rhodospirillaceae</taxon>
        <taxon>Hwanghaeella</taxon>
    </lineage>
</organism>
<comment type="caution">
    <text evidence="14">The sequence shown here is derived from an EMBL/GenBank/DDBJ whole genome shotgun (WGS) entry which is preliminary data.</text>
</comment>
<comment type="catalytic activity">
    <reaction evidence="13">
        <text>L-leucine + 2-oxoglutarate = 4-methyl-2-oxopentanoate + L-glutamate</text>
        <dbReference type="Rhea" id="RHEA:18321"/>
        <dbReference type="ChEBI" id="CHEBI:16810"/>
        <dbReference type="ChEBI" id="CHEBI:17865"/>
        <dbReference type="ChEBI" id="CHEBI:29985"/>
        <dbReference type="ChEBI" id="CHEBI:57427"/>
        <dbReference type="EC" id="2.6.1.42"/>
    </reaction>
</comment>
<evidence type="ECO:0000313" key="14">
    <source>
        <dbReference type="EMBL" id="RVU39841.1"/>
    </source>
</evidence>
<keyword evidence="14" id="KW-0808">Transferase</keyword>
<dbReference type="GO" id="GO:0004084">
    <property type="term" value="F:branched-chain-amino-acid transaminase activity"/>
    <property type="evidence" value="ECO:0007669"/>
    <property type="project" value="UniProtKB-EC"/>
</dbReference>
<keyword evidence="14" id="KW-0032">Aminotransferase</keyword>
<evidence type="ECO:0000256" key="12">
    <source>
        <dbReference type="ARBA" id="ARBA00048798"/>
    </source>
</evidence>
<evidence type="ECO:0000256" key="2">
    <source>
        <dbReference type="ARBA" id="ARBA00003109"/>
    </source>
</evidence>
<comment type="function">
    <text evidence="2">Acts on leucine, isoleucine and valine.</text>
</comment>
<dbReference type="Proteomes" id="UP000287447">
    <property type="component" value="Unassembled WGS sequence"/>
</dbReference>
<evidence type="ECO:0000256" key="1">
    <source>
        <dbReference type="ARBA" id="ARBA00001933"/>
    </source>
</evidence>
<evidence type="ECO:0000256" key="5">
    <source>
        <dbReference type="ARBA" id="ARBA00005072"/>
    </source>
</evidence>
<dbReference type="InterPro" id="IPR036038">
    <property type="entry name" value="Aminotransferase-like"/>
</dbReference>
<dbReference type="Gene3D" id="3.30.470.10">
    <property type="match status" value="1"/>
</dbReference>